<dbReference type="GO" id="GO:0007064">
    <property type="term" value="P:mitotic sister chromatid cohesion"/>
    <property type="evidence" value="ECO:0007669"/>
    <property type="project" value="UniProtKB-ARBA"/>
</dbReference>
<evidence type="ECO:0000259" key="12">
    <source>
        <dbReference type="Pfam" id="PF21743"/>
    </source>
</evidence>
<dbReference type="InterPro" id="IPR016024">
    <property type="entry name" value="ARM-type_fold"/>
</dbReference>
<feature type="region of interest" description="Disordered" evidence="11">
    <location>
        <begin position="368"/>
        <end position="405"/>
    </location>
</feature>
<dbReference type="AlphaFoldDB" id="A0ABD3J473"/>
<evidence type="ECO:0000256" key="10">
    <source>
        <dbReference type="ARBA" id="ARBA00058864"/>
    </source>
</evidence>
<feature type="compositionally biased region" description="Pro residues" evidence="11">
    <location>
        <begin position="620"/>
        <end position="629"/>
    </location>
</feature>
<name>A0ABD3J473_EUCGL</name>
<keyword evidence="6" id="KW-0498">Mitosis</keyword>
<evidence type="ECO:0000256" key="2">
    <source>
        <dbReference type="ARBA" id="ARBA00006254"/>
    </source>
</evidence>
<evidence type="ECO:0000256" key="9">
    <source>
        <dbReference type="ARBA" id="ARBA00023306"/>
    </source>
</evidence>
<evidence type="ECO:0000256" key="1">
    <source>
        <dbReference type="ARBA" id="ARBA00004123"/>
    </source>
</evidence>
<dbReference type="EMBL" id="JBJKBG010000010">
    <property type="protein sequence ID" value="KAL3721144.1"/>
    <property type="molecule type" value="Genomic_DNA"/>
</dbReference>
<evidence type="ECO:0000256" key="8">
    <source>
        <dbReference type="ARBA" id="ARBA00023242"/>
    </source>
</evidence>
<dbReference type="SUPFAM" id="SSF63748">
    <property type="entry name" value="Tudor/PWWP/MBT"/>
    <property type="match status" value="1"/>
</dbReference>
<comment type="function">
    <text evidence="10">Cohesin cofactor dispensable during the meiotic division but playing an important role in DNA repair by homologous recombination (HR) probably by helping SMC5/SMC6 complex. Regulator of sister chromatid cohesion in mitosis which may stabilize cohesin complex association with chromatin. May couple sister chromatid cohesion during mitosis to DNA replication. Cohesion ensures that chromosome partitioning is accurate in both meiotic and mitotic cells and plays an important role in DNA repair.</text>
</comment>
<organism evidence="13 14">
    <name type="scientific">Eucalyptus globulus</name>
    <name type="common">Tasmanian blue gum</name>
    <dbReference type="NCBI Taxonomy" id="34317"/>
    <lineage>
        <taxon>Eukaryota</taxon>
        <taxon>Viridiplantae</taxon>
        <taxon>Streptophyta</taxon>
        <taxon>Embryophyta</taxon>
        <taxon>Tracheophyta</taxon>
        <taxon>Spermatophyta</taxon>
        <taxon>Magnoliopsida</taxon>
        <taxon>eudicotyledons</taxon>
        <taxon>Gunneridae</taxon>
        <taxon>Pentapetalae</taxon>
        <taxon>rosids</taxon>
        <taxon>malvids</taxon>
        <taxon>Myrtales</taxon>
        <taxon>Myrtaceae</taxon>
        <taxon>Myrtoideae</taxon>
        <taxon>Eucalypteae</taxon>
        <taxon>Eucalyptus</taxon>
    </lineage>
</organism>
<evidence type="ECO:0000256" key="6">
    <source>
        <dbReference type="ARBA" id="ARBA00022776"/>
    </source>
</evidence>
<sequence length="629" mass="69869">MASSSSSFERSLEAKLRWVGNGLLNAPSSGDELLALLEDAEYLLANMEQGPSVPLQDSLLPLMKALIADSLLKHSVEGVRVSVTYCFSEVLRISAPQEPYNDDQMKVIFELIVEAFSKLSQPSMQYYEKVLSILETVARVRACLLMLDLQCNALVVQMFQNFWAIIRSDPTEDVLWAVEQIMTDILGESEEISLGLLSPLLASVLKENKNVAPLCWKLGERLIARCAAKLGPVLHGVVQSNGTTVDDYSPVVASICEKKPTTMENNYANGSSQPVAAHGLVFSPGEVVPDLDSAPGSSMSDAAALLFPDIVPVAKTSTDDADSADSKGSTELEIDFEAIPRKREPKPNKLMNPDEGYKLSWLRINRQKSGRRKVHSNGHNLSAAPKISSRKRRTPQKVNVEPDAGETTAACDGEALVARDLARKKSKLSIVGGRMGNFNKAVSEGSGVPGRRLVGRKIKVWWPLDEMFYHGVVQSYDPFRKRHKVLYDDGDTETLNLHKERWEFVEDDLPDEHRWEADLPKPESSPVKSSPVKREYKKGSSKKSHLPRKLMIKQNIERAEASSRVPEVIVPQFGNQNVGRDESSDDESTEDNLYELRVRSNDVQRKYPSSSSSDDSTPEASPPRPWWQK</sequence>
<proteinExistence type="inferred from homology"/>
<evidence type="ECO:0000256" key="3">
    <source>
        <dbReference type="ARBA" id="ARBA00022618"/>
    </source>
</evidence>
<dbReference type="GO" id="GO:0006281">
    <property type="term" value="P:DNA repair"/>
    <property type="evidence" value="ECO:0007669"/>
    <property type="project" value="UniProtKB-KW"/>
</dbReference>
<dbReference type="Pfam" id="PF20168">
    <property type="entry name" value="PDS5"/>
    <property type="match status" value="1"/>
</dbReference>
<keyword evidence="14" id="KW-1185">Reference proteome</keyword>
<evidence type="ECO:0000256" key="5">
    <source>
        <dbReference type="ARBA" id="ARBA00022763"/>
    </source>
</evidence>
<protein>
    <recommendedName>
        <fullName evidence="12">PTM/DIR17-like Tudor domain-containing protein</fullName>
    </recommendedName>
</protein>
<dbReference type="Proteomes" id="UP001634007">
    <property type="component" value="Unassembled WGS sequence"/>
</dbReference>
<dbReference type="FunFam" id="2.30.30.140:FF:000033">
    <property type="entry name" value="Binding protein"/>
    <property type="match status" value="1"/>
</dbReference>
<dbReference type="GO" id="GO:0035825">
    <property type="term" value="P:homologous recombination"/>
    <property type="evidence" value="ECO:0007669"/>
    <property type="project" value="UniProtKB-ARBA"/>
</dbReference>
<feature type="compositionally biased region" description="Basic residues" evidence="11">
    <location>
        <begin position="539"/>
        <end position="551"/>
    </location>
</feature>
<evidence type="ECO:0000313" key="13">
    <source>
        <dbReference type="EMBL" id="KAL3721144.1"/>
    </source>
</evidence>
<feature type="compositionally biased region" description="Basic and acidic residues" evidence="11">
    <location>
        <begin position="594"/>
        <end position="605"/>
    </location>
</feature>
<comment type="caution">
    <text evidence="13">The sequence shown here is derived from an EMBL/GenBank/DDBJ whole genome shotgun (WGS) entry which is preliminary data.</text>
</comment>
<keyword evidence="9" id="KW-0131">Cell cycle</keyword>
<gene>
    <name evidence="13" type="ORF">ACJRO7_005895</name>
</gene>
<dbReference type="CDD" id="cd20404">
    <property type="entry name" value="Tudor_Agenet_AtEML-like"/>
    <property type="match status" value="1"/>
</dbReference>
<keyword evidence="5" id="KW-0227">DNA damage</keyword>
<feature type="region of interest" description="Disordered" evidence="11">
    <location>
        <begin position="514"/>
        <end position="629"/>
    </location>
</feature>
<dbReference type="PANTHER" id="PTHR12663:SF3">
    <property type="entry name" value="SISTER CHROMATID COHESION PROTEIN PDS5 HOMOLOG C"/>
    <property type="match status" value="1"/>
</dbReference>
<keyword evidence="7" id="KW-0234">DNA repair</keyword>
<dbReference type="Gene3D" id="2.30.30.140">
    <property type="match status" value="1"/>
</dbReference>
<feature type="compositionally biased region" description="Acidic residues" evidence="11">
    <location>
        <begin position="583"/>
        <end position="593"/>
    </location>
</feature>
<comment type="subcellular location">
    <subcellularLocation>
        <location evidence="1">Nucleus</location>
    </subcellularLocation>
</comment>
<dbReference type="PANTHER" id="PTHR12663">
    <property type="entry name" value="ANDROGEN INDUCED INHIBITOR OF PROLIFERATION AS3 / PDS5-RELATED"/>
    <property type="match status" value="1"/>
</dbReference>
<keyword evidence="3" id="KW-0132">Cell division</keyword>
<dbReference type="Pfam" id="PF21743">
    <property type="entry name" value="PTM_DIR17_Tudor"/>
    <property type="match status" value="1"/>
</dbReference>
<evidence type="ECO:0000256" key="11">
    <source>
        <dbReference type="SAM" id="MobiDB-lite"/>
    </source>
</evidence>
<keyword evidence="4" id="KW-0677">Repeat</keyword>
<dbReference type="GO" id="GO:0005634">
    <property type="term" value="C:nucleus"/>
    <property type="evidence" value="ECO:0007669"/>
    <property type="project" value="UniProtKB-SubCell"/>
</dbReference>
<accession>A0ABD3J473</accession>
<feature type="domain" description="PTM/DIR17-like Tudor" evidence="12">
    <location>
        <begin position="455"/>
        <end position="498"/>
    </location>
</feature>
<comment type="similarity">
    <text evidence="2">Belongs to the PDS5 family.</text>
</comment>
<dbReference type="GO" id="GO:0051301">
    <property type="term" value="P:cell division"/>
    <property type="evidence" value="ECO:0007669"/>
    <property type="project" value="UniProtKB-KW"/>
</dbReference>
<dbReference type="SUPFAM" id="SSF48371">
    <property type="entry name" value="ARM repeat"/>
    <property type="match status" value="1"/>
</dbReference>
<dbReference type="InterPro" id="IPR047365">
    <property type="entry name" value="Tudor_AtPTM-like"/>
</dbReference>
<evidence type="ECO:0000256" key="4">
    <source>
        <dbReference type="ARBA" id="ARBA00022737"/>
    </source>
</evidence>
<reference evidence="13 14" key="1">
    <citation type="submission" date="2024-11" db="EMBL/GenBank/DDBJ databases">
        <title>Chromosome-level genome assembly of Eucalyptus globulus Labill. provides insights into its genome evolution.</title>
        <authorList>
            <person name="Li X."/>
        </authorList>
    </citation>
    <scope>NUCLEOTIDE SEQUENCE [LARGE SCALE GENOMIC DNA]</scope>
    <source>
        <strain evidence="13">CL2024</strain>
        <tissue evidence="13">Fresh tender leaves</tissue>
    </source>
</reference>
<evidence type="ECO:0000256" key="7">
    <source>
        <dbReference type="ARBA" id="ARBA00023204"/>
    </source>
</evidence>
<dbReference type="InterPro" id="IPR039776">
    <property type="entry name" value="Pds5"/>
</dbReference>
<keyword evidence="8" id="KW-0539">Nucleus</keyword>
<evidence type="ECO:0000313" key="14">
    <source>
        <dbReference type="Proteomes" id="UP001634007"/>
    </source>
</evidence>
<dbReference type="GO" id="GO:0009556">
    <property type="term" value="P:microsporogenesis"/>
    <property type="evidence" value="ECO:0007669"/>
    <property type="project" value="UniProtKB-ARBA"/>
</dbReference>